<comment type="caution">
    <text evidence="1">The sequence shown here is derived from an EMBL/GenBank/DDBJ whole genome shotgun (WGS) entry which is preliminary data.</text>
</comment>
<dbReference type="EMBL" id="BMAU01021046">
    <property type="protein sequence ID" value="GFX88084.1"/>
    <property type="molecule type" value="Genomic_DNA"/>
</dbReference>
<evidence type="ECO:0000313" key="1">
    <source>
        <dbReference type="EMBL" id="GFX88084.1"/>
    </source>
</evidence>
<organism evidence="1 2">
    <name type="scientific">Trichonephila clavipes</name>
    <name type="common">Golden silk orbweaver</name>
    <name type="synonym">Nephila clavipes</name>
    <dbReference type="NCBI Taxonomy" id="2585209"/>
    <lineage>
        <taxon>Eukaryota</taxon>
        <taxon>Metazoa</taxon>
        <taxon>Ecdysozoa</taxon>
        <taxon>Arthropoda</taxon>
        <taxon>Chelicerata</taxon>
        <taxon>Arachnida</taxon>
        <taxon>Araneae</taxon>
        <taxon>Araneomorphae</taxon>
        <taxon>Entelegynae</taxon>
        <taxon>Araneoidea</taxon>
        <taxon>Nephilidae</taxon>
        <taxon>Trichonephila</taxon>
    </lineage>
</organism>
<gene>
    <name evidence="1" type="ORF">TNCV_159011</name>
</gene>
<protein>
    <submittedName>
        <fullName evidence="1">Uncharacterized protein</fullName>
    </submittedName>
</protein>
<sequence>MQVTEYDLARRNSERDDKWRHHRDLYLHNLGMELKGRKIFFSSLHSGFKPTRLSDPLIKRARTWRVFGGTSIEPKPSGLESDALGYPRLVK</sequence>
<accession>A0A8X6R8J8</accession>
<dbReference type="AlphaFoldDB" id="A0A8X6R8J8"/>
<dbReference type="Proteomes" id="UP000887159">
    <property type="component" value="Unassembled WGS sequence"/>
</dbReference>
<reference evidence="1" key="1">
    <citation type="submission" date="2020-08" db="EMBL/GenBank/DDBJ databases">
        <title>Multicomponent nature underlies the extraordinary mechanical properties of spider dragline silk.</title>
        <authorList>
            <person name="Kono N."/>
            <person name="Nakamura H."/>
            <person name="Mori M."/>
            <person name="Yoshida Y."/>
            <person name="Ohtoshi R."/>
            <person name="Malay A.D."/>
            <person name="Moran D.A.P."/>
            <person name="Tomita M."/>
            <person name="Numata K."/>
            <person name="Arakawa K."/>
        </authorList>
    </citation>
    <scope>NUCLEOTIDE SEQUENCE</scope>
</reference>
<name>A0A8X6R8J8_TRICX</name>
<keyword evidence="2" id="KW-1185">Reference proteome</keyword>
<evidence type="ECO:0000313" key="2">
    <source>
        <dbReference type="Proteomes" id="UP000887159"/>
    </source>
</evidence>
<proteinExistence type="predicted"/>